<dbReference type="VEuPathDB" id="FungiDB:ATCC64974_26510"/>
<feature type="coiled-coil region" evidence="1">
    <location>
        <begin position="155"/>
        <end position="182"/>
    </location>
</feature>
<dbReference type="Pfam" id="PF11951">
    <property type="entry name" value="Fungal_trans_2"/>
    <property type="match status" value="1"/>
</dbReference>
<reference evidence="4" key="1">
    <citation type="journal article" date="2016" name="Genome Announc.">
        <title>Draft genome sequence of Aspergillus niger strain An76.</title>
        <authorList>
            <person name="Gong W."/>
            <person name="Cheng Z."/>
            <person name="Zhang H."/>
            <person name="Liu L."/>
            <person name="Gao P."/>
            <person name="Wang L."/>
        </authorList>
    </citation>
    <scope>NUCLEOTIDE SEQUENCE [LARGE SCALE GENOMIC DNA]</scope>
    <source>
        <strain evidence="4">An76</strain>
    </source>
</reference>
<feature type="region of interest" description="Disordered" evidence="2">
    <location>
        <begin position="1"/>
        <end position="21"/>
    </location>
</feature>
<evidence type="ECO:0000256" key="1">
    <source>
        <dbReference type="SAM" id="Coils"/>
    </source>
</evidence>
<dbReference type="InterPro" id="IPR021858">
    <property type="entry name" value="Fun_TF"/>
</dbReference>
<dbReference type="VEuPathDB" id="FungiDB:ASPNIDRAFT2_1081722"/>
<evidence type="ECO:0000313" key="3">
    <source>
        <dbReference type="EMBL" id="GAQ45812.1"/>
    </source>
</evidence>
<dbReference type="VEuPathDB" id="FungiDB:M747DRAFT_117555"/>
<comment type="caution">
    <text evidence="3">The sequence shown here is derived from an EMBL/GenBank/DDBJ whole genome shotgun (WGS) entry which is preliminary data.</text>
</comment>
<dbReference type="PANTHER" id="PTHR37540:SF5">
    <property type="entry name" value="TRANSCRIPTION FACTOR DOMAIN-CONTAINING PROTEIN"/>
    <property type="match status" value="1"/>
</dbReference>
<dbReference type="EMBL" id="BCMY01000018">
    <property type="protein sequence ID" value="GAQ45812.1"/>
    <property type="molecule type" value="Genomic_DNA"/>
</dbReference>
<dbReference type="VEuPathDB" id="FungiDB:An13g04070"/>
<organism evidence="3 4">
    <name type="scientific">Aspergillus niger</name>
    <dbReference type="NCBI Taxonomy" id="5061"/>
    <lineage>
        <taxon>Eukaryota</taxon>
        <taxon>Fungi</taxon>
        <taxon>Dikarya</taxon>
        <taxon>Ascomycota</taxon>
        <taxon>Pezizomycotina</taxon>
        <taxon>Eurotiomycetes</taxon>
        <taxon>Eurotiomycetidae</taxon>
        <taxon>Eurotiales</taxon>
        <taxon>Aspergillaceae</taxon>
        <taxon>Aspergillus</taxon>
        <taxon>Aspergillus subgen. Circumdati</taxon>
    </lineage>
</organism>
<feature type="region of interest" description="Disordered" evidence="2">
    <location>
        <begin position="46"/>
        <end position="74"/>
    </location>
</feature>
<dbReference type="Proteomes" id="UP000068243">
    <property type="component" value="Unassembled WGS sequence"/>
</dbReference>
<feature type="compositionally biased region" description="Polar residues" evidence="2">
    <location>
        <begin position="335"/>
        <end position="347"/>
    </location>
</feature>
<feature type="compositionally biased region" description="Polar residues" evidence="2">
    <location>
        <begin position="377"/>
        <end position="388"/>
    </location>
</feature>
<feature type="region of interest" description="Disordered" evidence="2">
    <location>
        <begin position="331"/>
        <end position="409"/>
    </location>
</feature>
<sequence>MERRCEQNIRHNPTSQSSLVPAQADHIVHPQPSIFSLPASQPDTWNSEFWRPGSSPAKPVIGHADQHSEEPKIRSLKPSDLTLLSRWCARTYQSLTPDGKNGQIWRSTIVREAMGNAPLLDSILALAALDIVYSRERDSIQENQHDHQQFQCLAILHWDQARAGLEQQINQAKSELSRKESMSLLAICNMLIIISFAHVRTPLCSSGSALVDLCQTVSHLRGSPEILIRLIDELQPSEELAFLVRQGSGPNMPNTSTLAIHALRKLNNENSTGNNDPKVREIYIKAIDRLASCLRYIAWGSRPGLIGLSWLLEVPADLDVGMNPFDHMNLFPPGTTRTDALRTSSDPQGPGPYNISSSSTNSTAPIPPLRRDDTEPITVSKQWPTLSRSAAAVVKPDTERTPGPHKATSAVAGRPALFWVHTSPKSISNGTKPEDLKRIRSHVMSEHNRKKRITSTESHKCRSGRRVAFHPPETDHESAQVQVRPKAELHAAQACMREHSTDRQGQEDVVICSVSSPIPRSMGLQSAIDPFNTSHTPLTDRMMRHLQHFLVDLSQDGVPFQNRRLDTIKRHWGELIQNNEACLHACICVASSDVALRTSELPLKQSSNRRLSPLLLDTFHHRGETIRLVNSGLSDPLRAASDGLIASVSMLLTIEVRNLFSSPSVPSAFALLEEIKSHSLQIATGTPAYLKMHLAGLRQMVALRKSFVDVPYPVRYQISWTDIRVACMAYTKPIFPPVRNTRPQGYPILPPTTQLALLASPLLQQPQLPDALIGPQLSEIIFDLVQLTWYAEAIRAADYQNYDEQTEDYFNGEVLYIEYMLLSDRYSQTGTVKEDASIEGCIRLACLLFHNSSIWAFYPANAGVFPQPIIALRTALEGVLATGAFSAYPDLLVWILVMGACSCNVALARERTFFVQTLARVVRLHAITSWKELRARLMPYFYLDRCYLASLQLLWDELLAALVQ</sequence>
<feature type="compositionally biased region" description="Basic and acidic residues" evidence="2">
    <location>
        <begin position="64"/>
        <end position="73"/>
    </location>
</feature>
<gene>
    <name evidence="3" type="ORF">ABL_08473</name>
</gene>
<proteinExistence type="predicted"/>
<dbReference type="AlphaFoldDB" id="A0A100IR35"/>
<feature type="region of interest" description="Disordered" evidence="2">
    <location>
        <begin position="444"/>
        <end position="478"/>
    </location>
</feature>
<accession>A0A100IR35</accession>
<dbReference type="VEuPathDB" id="FungiDB:M747DRAFT_302157"/>
<dbReference type="OrthoDB" id="4158087at2759"/>
<evidence type="ECO:0000313" key="4">
    <source>
        <dbReference type="Proteomes" id="UP000068243"/>
    </source>
</evidence>
<feature type="compositionally biased region" description="Polar residues" evidence="2">
    <location>
        <begin position="10"/>
        <end position="20"/>
    </location>
</feature>
<dbReference type="VEuPathDB" id="FungiDB:ASPNIDRAFT2_1162031"/>
<name>A0A100IR35_ASPNG</name>
<protein>
    <submittedName>
        <fullName evidence="3">Uncharacterized protein</fullName>
    </submittedName>
</protein>
<evidence type="ECO:0000256" key="2">
    <source>
        <dbReference type="SAM" id="MobiDB-lite"/>
    </source>
</evidence>
<dbReference type="VEuPathDB" id="FungiDB:ATCC64974_26520"/>
<feature type="compositionally biased region" description="Polar residues" evidence="2">
    <location>
        <begin position="354"/>
        <end position="364"/>
    </location>
</feature>
<dbReference type="VEuPathDB" id="FungiDB:An13g04060"/>
<dbReference type="PANTHER" id="PTHR37540">
    <property type="entry name" value="TRANSCRIPTION FACTOR (ACR-2), PUTATIVE-RELATED-RELATED"/>
    <property type="match status" value="1"/>
</dbReference>
<keyword evidence="1" id="KW-0175">Coiled coil</keyword>